<evidence type="ECO:0000313" key="5">
    <source>
        <dbReference type="Proteomes" id="UP000317835"/>
    </source>
</evidence>
<dbReference type="AlphaFoldDB" id="A0A518H680"/>
<dbReference type="SMART" id="SM00635">
    <property type="entry name" value="BID_2"/>
    <property type="match status" value="2"/>
</dbReference>
<accession>A0A518H680</accession>
<organism evidence="4 5">
    <name type="scientific">Tautonia plasticadhaerens</name>
    <dbReference type="NCBI Taxonomy" id="2527974"/>
    <lineage>
        <taxon>Bacteria</taxon>
        <taxon>Pseudomonadati</taxon>
        <taxon>Planctomycetota</taxon>
        <taxon>Planctomycetia</taxon>
        <taxon>Isosphaerales</taxon>
        <taxon>Isosphaeraceae</taxon>
        <taxon>Tautonia</taxon>
    </lineage>
</organism>
<dbReference type="Proteomes" id="UP000317835">
    <property type="component" value="Chromosome"/>
</dbReference>
<dbReference type="InterPro" id="IPR022655">
    <property type="entry name" value="DUF1553"/>
</dbReference>
<name>A0A518H680_9BACT</name>
<sequence length="816" mass="90706" precursor="true">MPPRTAWQLLALCLAPAIVQAAGSVPDRIRIEPPETVLDGRRATAQLIATGHYPGETVRDLTHEGGWTSSDPSVVAVGPGGRIEPRGDGQAEVIVRLGSSEARAVVRVRNADEAHPIQFAHEVLPALTKAGCNMGACHGTPTGKNGFRLSLRGYDAAVDFQSLAREVGSRRTNPFKPESSLILLKGTGQTPHEGGKRLEAEDVCYRALRDWVAEGVRPDPDDTPELVSLVVTPPGRILDDPAREQQLVVRAEFADGSTRDVTRLARYSTTDTSVASVDDAGRVVKESRGESTVLVSFEHLVAAVRLVFREPVPGLVWADPPENNFIDEHIFEKLKLLSIPPSELSDDAQFCRRVYLDVIGLIPTPEELVAFLEDPRPEKRARLIDELLERPEYVDFWTLKWADLLGCNRRFTGTKGAISYHRWIRDQVAYNVPLDRFVREIITSQGPNFTNPPASFYRRIRSPEDAVESVSQIFMGVRLGCAKCHNHVAERWTQDDYYGMASFFSQVEYKNGPQNFAQYNKEETVYLDPDAEVRQPRTGVVMQPKPLGDEPVDVAADEDRREALADWLVDPANPFFAKAMVNRIWYHLMGRGIVDPVDDFRESNPPASAELLQALADDLVAHGFDAKRAIRLILNSRVYQLSSRPNAFNEEDNRYFSHAMVRLMMAEQMLDSACLATGVPEGLFYLPPGSRAAQVPDGELVHPFLRDFGQPARADACECERGTDTTLGQALQLIGGRTLHGKVIARENRIGALIESGADDDTLVETLFLATLSRYPGTQERELAVSELAARPSDRRQSAEDLLWTLMNHPEFLFQH</sequence>
<feature type="region of interest" description="Disordered" evidence="1">
    <location>
        <begin position="65"/>
        <end position="87"/>
    </location>
</feature>
<dbReference type="PANTHER" id="PTHR35889">
    <property type="entry name" value="CYCLOINULO-OLIGOSACCHARIDE FRUCTANOTRANSFERASE-RELATED"/>
    <property type="match status" value="1"/>
</dbReference>
<reference evidence="4 5" key="1">
    <citation type="submission" date="2019-02" db="EMBL/GenBank/DDBJ databases">
        <title>Deep-cultivation of Planctomycetes and their phenomic and genomic characterization uncovers novel biology.</title>
        <authorList>
            <person name="Wiegand S."/>
            <person name="Jogler M."/>
            <person name="Boedeker C."/>
            <person name="Pinto D."/>
            <person name="Vollmers J."/>
            <person name="Rivas-Marin E."/>
            <person name="Kohn T."/>
            <person name="Peeters S.H."/>
            <person name="Heuer A."/>
            <person name="Rast P."/>
            <person name="Oberbeckmann S."/>
            <person name="Bunk B."/>
            <person name="Jeske O."/>
            <person name="Meyerdierks A."/>
            <person name="Storesund J.E."/>
            <person name="Kallscheuer N."/>
            <person name="Luecker S."/>
            <person name="Lage O.M."/>
            <person name="Pohl T."/>
            <person name="Merkel B.J."/>
            <person name="Hornburger P."/>
            <person name="Mueller R.-W."/>
            <person name="Bruemmer F."/>
            <person name="Labrenz M."/>
            <person name="Spormann A.M."/>
            <person name="Op den Camp H."/>
            <person name="Overmann J."/>
            <person name="Amann R."/>
            <person name="Jetten M.S.M."/>
            <person name="Mascher T."/>
            <person name="Medema M.H."/>
            <person name="Devos D.P."/>
            <person name="Kaster A.-K."/>
            <person name="Ovreas L."/>
            <person name="Rohde M."/>
            <person name="Galperin M.Y."/>
            <person name="Jogler C."/>
        </authorList>
    </citation>
    <scope>NUCLEOTIDE SEQUENCE [LARGE SCALE GENOMIC DNA]</scope>
    <source>
        <strain evidence="4 5">ElP</strain>
    </source>
</reference>
<dbReference type="OrthoDB" id="289126at2"/>
<feature type="domain" description="BIG2" evidence="3">
    <location>
        <begin position="225"/>
        <end position="307"/>
    </location>
</feature>
<protein>
    <submittedName>
        <fullName evidence="4">Bacterial Ig-like domain (Group 2)</fullName>
    </submittedName>
</protein>
<dbReference type="KEGG" id="tpla:ElP_42590"/>
<dbReference type="EMBL" id="CP036426">
    <property type="protein sequence ID" value="QDV36339.1"/>
    <property type="molecule type" value="Genomic_DNA"/>
</dbReference>
<keyword evidence="2" id="KW-0732">Signal</keyword>
<feature type="signal peptide" evidence="2">
    <location>
        <begin position="1"/>
        <end position="21"/>
    </location>
</feature>
<proteinExistence type="predicted"/>
<dbReference type="InterPro" id="IPR003343">
    <property type="entry name" value="Big_2"/>
</dbReference>
<keyword evidence="5" id="KW-1185">Reference proteome</keyword>
<dbReference type="InterPro" id="IPR011444">
    <property type="entry name" value="DUF1549"/>
</dbReference>
<evidence type="ECO:0000256" key="2">
    <source>
        <dbReference type="SAM" id="SignalP"/>
    </source>
</evidence>
<evidence type="ECO:0000259" key="3">
    <source>
        <dbReference type="SMART" id="SM00635"/>
    </source>
</evidence>
<feature type="chain" id="PRO_5022166588" evidence="2">
    <location>
        <begin position="22"/>
        <end position="816"/>
    </location>
</feature>
<dbReference type="Pfam" id="PF07583">
    <property type="entry name" value="PSCyt2"/>
    <property type="match status" value="1"/>
</dbReference>
<dbReference type="RefSeq" id="WP_145272528.1">
    <property type="nucleotide sequence ID" value="NZ_CP036426.1"/>
</dbReference>
<dbReference type="Gene3D" id="2.60.40.1080">
    <property type="match status" value="2"/>
</dbReference>
<evidence type="ECO:0000256" key="1">
    <source>
        <dbReference type="SAM" id="MobiDB-lite"/>
    </source>
</evidence>
<evidence type="ECO:0000313" key="4">
    <source>
        <dbReference type="EMBL" id="QDV36339.1"/>
    </source>
</evidence>
<dbReference type="Pfam" id="PF07587">
    <property type="entry name" value="PSD1"/>
    <property type="match status" value="1"/>
</dbReference>
<gene>
    <name evidence="4" type="ORF">ElP_42590</name>
</gene>
<dbReference type="PANTHER" id="PTHR35889:SF3">
    <property type="entry name" value="F-BOX DOMAIN-CONTAINING PROTEIN"/>
    <property type="match status" value="1"/>
</dbReference>
<feature type="domain" description="BIG2" evidence="3">
    <location>
        <begin position="25"/>
        <end position="107"/>
    </location>
</feature>